<reference evidence="1" key="1">
    <citation type="submission" date="2017-02" db="EMBL/GenBank/DDBJ databases">
        <title>Novel co-symbiosis in the unique lucinid bivalve Phacoides pectinatus.</title>
        <authorList>
            <person name="Lim S.J."/>
            <person name="Davis B.G."/>
            <person name="Gill D.E."/>
            <person name="Engel A.S."/>
            <person name="Anderson L.C."/>
            <person name="Campbell B.J."/>
        </authorList>
    </citation>
    <scope>NUCLEOTIDE SEQUENCE [LARGE SCALE GENOMIC DNA]</scope>
    <source>
        <strain evidence="1">LUC13016_P6</strain>
    </source>
</reference>
<dbReference type="AlphaFoldDB" id="A0A657PQW4"/>
<sequence length="44" mass="4924">IQAKNEAQRLREAREAVAGDPLVQALEEQFDARVIPESVRPADH</sequence>
<name>A0A657PQW4_9GAMM</name>
<evidence type="ECO:0000313" key="2">
    <source>
        <dbReference type="Proteomes" id="UP000243361"/>
    </source>
</evidence>
<comment type="caution">
    <text evidence="1">The sequence shown here is derived from an EMBL/GenBank/DDBJ whole genome shotgun (WGS) entry which is preliminary data.</text>
</comment>
<accession>A0A657PQW4</accession>
<protein>
    <submittedName>
        <fullName evidence="1">DNA polymerase III subunit gamma/tau</fullName>
    </submittedName>
</protein>
<feature type="non-terminal residue" evidence="1">
    <location>
        <position position="1"/>
    </location>
</feature>
<evidence type="ECO:0000313" key="1">
    <source>
        <dbReference type="EMBL" id="OQX37993.1"/>
    </source>
</evidence>
<dbReference type="EMBL" id="MUIE01000015">
    <property type="protein sequence ID" value="OQX37993.1"/>
    <property type="molecule type" value="Genomic_DNA"/>
</dbReference>
<proteinExistence type="predicted"/>
<gene>
    <name evidence="1" type="ORF">B0D84_00155</name>
</gene>
<organism evidence="1 2">
    <name type="scientific">Candidatus Sedimenticola endophacoides</name>
    <dbReference type="NCBI Taxonomy" id="2548426"/>
    <lineage>
        <taxon>Bacteria</taxon>
        <taxon>Pseudomonadati</taxon>
        <taxon>Pseudomonadota</taxon>
        <taxon>Gammaproteobacteria</taxon>
        <taxon>Chromatiales</taxon>
        <taxon>Sedimenticolaceae</taxon>
        <taxon>Sedimenticola</taxon>
    </lineage>
</organism>
<dbReference type="Proteomes" id="UP000243361">
    <property type="component" value="Unassembled WGS sequence"/>
</dbReference>
<keyword evidence="2" id="KW-1185">Reference proteome</keyword>